<feature type="compositionally biased region" description="Polar residues" evidence="2">
    <location>
        <begin position="1"/>
        <end position="23"/>
    </location>
</feature>
<dbReference type="InterPro" id="IPR043502">
    <property type="entry name" value="DNA/RNA_pol_sf"/>
</dbReference>
<feature type="region of interest" description="Disordered" evidence="2">
    <location>
        <begin position="1"/>
        <end position="27"/>
    </location>
</feature>
<organism evidence="4 5">
    <name type="scientific">Altericroceibacterium spongiae</name>
    <dbReference type="NCBI Taxonomy" id="2320269"/>
    <lineage>
        <taxon>Bacteria</taxon>
        <taxon>Pseudomonadati</taxon>
        <taxon>Pseudomonadota</taxon>
        <taxon>Alphaproteobacteria</taxon>
        <taxon>Sphingomonadales</taxon>
        <taxon>Erythrobacteraceae</taxon>
        <taxon>Altericroceibacterium</taxon>
    </lineage>
</organism>
<evidence type="ECO:0000256" key="1">
    <source>
        <dbReference type="ARBA" id="ARBA00034120"/>
    </source>
</evidence>
<keyword evidence="5" id="KW-1185">Reference proteome</keyword>
<gene>
    <name evidence="4" type="ORF">D6851_12320</name>
</gene>
<dbReference type="Pfam" id="PF00078">
    <property type="entry name" value="RVT_1"/>
    <property type="match status" value="1"/>
</dbReference>
<reference evidence="4 5" key="1">
    <citation type="submission" date="2018-09" db="EMBL/GenBank/DDBJ databases">
        <title>Altererythrobacter spongiae sp. nov., isolated from a marine sponge.</title>
        <authorList>
            <person name="Zhuang L."/>
            <person name="Luo L."/>
        </authorList>
    </citation>
    <scope>NUCLEOTIDE SEQUENCE [LARGE SCALE GENOMIC DNA]</scope>
    <source>
        <strain evidence="4 5">HN-Y73</strain>
    </source>
</reference>
<dbReference type="PANTHER" id="PTHR34047">
    <property type="entry name" value="NUCLEAR INTRON MATURASE 1, MITOCHONDRIAL-RELATED"/>
    <property type="match status" value="1"/>
</dbReference>
<evidence type="ECO:0000313" key="5">
    <source>
        <dbReference type="Proteomes" id="UP000284395"/>
    </source>
</evidence>
<evidence type="ECO:0000313" key="4">
    <source>
        <dbReference type="EMBL" id="RKF19247.1"/>
    </source>
</evidence>
<dbReference type="OrthoDB" id="9793236at2"/>
<dbReference type="EMBL" id="RAPF01000006">
    <property type="protein sequence ID" value="RKF19247.1"/>
    <property type="molecule type" value="Genomic_DNA"/>
</dbReference>
<comment type="similarity">
    <text evidence="1">Belongs to the bacterial reverse transcriptase family.</text>
</comment>
<dbReference type="InterPro" id="IPR000477">
    <property type="entry name" value="RT_dom"/>
</dbReference>
<evidence type="ECO:0000256" key="2">
    <source>
        <dbReference type="SAM" id="MobiDB-lite"/>
    </source>
</evidence>
<dbReference type="AlphaFoldDB" id="A0A420EEX6"/>
<proteinExistence type="inferred from homology"/>
<dbReference type="PROSITE" id="PS50878">
    <property type="entry name" value="RT_POL"/>
    <property type="match status" value="1"/>
</dbReference>
<comment type="caution">
    <text evidence="4">The sequence shown here is derived from an EMBL/GenBank/DDBJ whole genome shotgun (WGS) entry which is preliminary data.</text>
</comment>
<sequence length="488" mass="56951">MKTTDAAPSQPTNISANWRPTSSDQKHYPHFDAPLKLSEIRKIVNDPQKVAQNAFFPLIEYTKSWQPFRTPKSKKKPKKKIRKIRYAARRDAYIYARYRRILSPLYEKRLEKLKITEVPIAYRKIPNLNGKGKCNVDFANDVFEFISHLKNCTVITLDISKFFDSLDHQRIEKIWRSLLNVEKLPNDHLAVFNSITKYRWVDKKKAYERLGYFGKKKSKTGALIDGFLNSYKDMPKQLCKPSVFREKISGKGPVPSIINKNSNAYGIPQGTPISDLIANMYMLDFDCFLKKIATQHGGRSYRYSDDILIVLDTLDIDLANRIEDDIIKSISSFGVEIKINKNKSSIHRFKKNYKDKILCECVRGSGKNGLEYLGFRFDGQKVFLRDLTLANLRRKLTSSAYAFSSKHKKRYASKNQHELTDMFNFDLFFQKFMKVQDFDKNQSVKNWTFWTYARRASETFGSKGSPIFKQLKFFKPDTKRIIEQQLSK</sequence>
<feature type="domain" description="Reverse transcriptase" evidence="3">
    <location>
        <begin position="57"/>
        <end position="377"/>
    </location>
</feature>
<dbReference type="RefSeq" id="WP_120325188.1">
    <property type="nucleotide sequence ID" value="NZ_RAPF01000006.1"/>
</dbReference>
<evidence type="ECO:0000259" key="3">
    <source>
        <dbReference type="PROSITE" id="PS50878"/>
    </source>
</evidence>
<dbReference type="PANTHER" id="PTHR34047:SF8">
    <property type="entry name" value="PROTEIN YKFC"/>
    <property type="match status" value="1"/>
</dbReference>
<name>A0A420EEX6_9SPHN</name>
<dbReference type="InterPro" id="IPR051083">
    <property type="entry name" value="GrpII_Intron_Splice-Mob/Def"/>
</dbReference>
<protein>
    <recommendedName>
        <fullName evidence="3">Reverse transcriptase domain-containing protein</fullName>
    </recommendedName>
</protein>
<accession>A0A420EEX6</accession>
<dbReference type="Proteomes" id="UP000284395">
    <property type="component" value="Unassembled WGS sequence"/>
</dbReference>
<dbReference type="SUPFAM" id="SSF56672">
    <property type="entry name" value="DNA/RNA polymerases"/>
    <property type="match status" value="1"/>
</dbReference>